<comment type="caution">
    <text evidence="1">The sequence shown here is derived from an EMBL/GenBank/DDBJ whole genome shotgun (WGS) entry which is preliminary data.</text>
</comment>
<gene>
    <name evidence="1" type="ORF">QQ020_34255</name>
</gene>
<dbReference type="InterPro" id="IPR018727">
    <property type="entry name" value="DUF2267"/>
</dbReference>
<evidence type="ECO:0000313" key="1">
    <source>
        <dbReference type="EMBL" id="MDN5217186.1"/>
    </source>
</evidence>
<dbReference type="Pfam" id="PF10025">
    <property type="entry name" value="DUF2267"/>
    <property type="match status" value="1"/>
</dbReference>
<keyword evidence="2" id="KW-1185">Reference proteome</keyword>
<dbReference type="EMBL" id="JAUJEB010000014">
    <property type="protein sequence ID" value="MDN5217186.1"/>
    <property type="molecule type" value="Genomic_DNA"/>
</dbReference>
<organism evidence="1 2">
    <name type="scientific">Agaribacillus aureus</name>
    <dbReference type="NCBI Taxonomy" id="3051825"/>
    <lineage>
        <taxon>Bacteria</taxon>
        <taxon>Pseudomonadati</taxon>
        <taxon>Bacteroidota</taxon>
        <taxon>Cytophagia</taxon>
        <taxon>Cytophagales</taxon>
        <taxon>Splendidivirgaceae</taxon>
        <taxon>Agaribacillus</taxon>
    </lineage>
</organism>
<sequence>MADIFNKYAQKGNQMVNELATELGIPEDKETAFRILRAVLRALRNQLSIEESFQLLAQLPMSIKGIYVEQWNISKSESHARNVHDFVAAVRHQDRPMGRHDLMTAKDGINAVMAVFKILRAHVSAGEIKDIISVLPTPLKDLWKVKS</sequence>
<protein>
    <submittedName>
        <fullName evidence="1">DUF2267 domain-containing protein</fullName>
    </submittedName>
</protein>
<proteinExistence type="predicted"/>
<accession>A0ABT8LJ22</accession>
<dbReference type="Gene3D" id="1.10.490.110">
    <property type="entry name" value="Uncharacterized conserved protein DUF2267"/>
    <property type="match status" value="1"/>
</dbReference>
<name>A0ABT8LJ22_9BACT</name>
<evidence type="ECO:0000313" key="2">
    <source>
        <dbReference type="Proteomes" id="UP001172083"/>
    </source>
</evidence>
<dbReference type="Proteomes" id="UP001172083">
    <property type="component" value="Unassembled WGS sequence"/>
</dbReference>
<dbReference type="RefSeq" id="WP_346762523.1">
    <property type="nucleotide sequence ID" value="NZ_JAUJEB010000014.1"/>
</dbReference>
<reference evidence="1" key="1">
    <citation type="submission" date="2023-06" db="EMBL/GenBank/DDBJ databases">
        <title>Genomic of Agaribacillus aureum.</title>
        <authorList>
            <person name="Wang G."/>
        </authorList>
    </citation>
    <scope>NUCLEOTIDE SEQUENCE</scope>
    <source>
        <strain evidence="1">BMA12</strain>
    </source>
</reference>
<dbReference type="InterPro" id="IPR038282">
    <property type="entry name" value="DUF2267_sf"/>
</dbReference>